<dbReference type="FunFam" id="1.10.10.60:FF:000077">
    <property type="entry name" value="MYB transcription factor"/>
    <property type="match status" value="1"/>
</dbReference>
<comment type="subcellular location">
    <subcellularLocation>
        <location evidence="1">Nucleus</location>
    </subcellularLocation>
</comment>
<dbReference type="GO" id="GO:0045893">
    <property type="term" value="P:positive regulation of DNA-templated transcription"/>
    <property type="evidence" value="ECO:0007669"/>
    <property type="project" value="UniProtKB-ARBA"/>
</dbReference>
<dbReference type="Pfam" id="PF00249">
    <property type="entry name" value="Myb_DNA-binding"/>
    <property type="match status" value="3"/>
</dbReference>
<reference evidence="10" key="2">
    <citation type="submission" date="2020-08" db="EMBL/GenBank/DDBJ databases">
        <title>Plant Genome Project.</title>
        <authorList>
            <person name="Zhang R.-G."/>
        </authorList>
    </citation>
    <scope>NUCLEOTIDE SEQUENCE</scope>
    <source>
        <strain evidence="10">Huo1</strain>
        <tissue evidence="10">Leaf</tissue>
    </source>
</reference>
<feature type="domain" description="Myb-like" evidence="8">
    <location>
        <begin position="27"/>
        <end position="79"/>
    </location>
</feature>
<organism evidence="10">
    <name type="scientific">Salvia splendens</name>
    <name type="common">Scarlet sage</name>
    <dbReference type="NCBI Taxonomy" id="180675"/>
    <lineage>
        <taxon>Eukaryota</taxon>
        <taxon>Viridiplantae</taxon>
        <taxon>Streptophyta</taxon>
        <taxon>Embryophyta</taxon>
        <taxon>Tracheophyta</taxon>
        <taxon>Spermatophyta</taxon>
        <taxon>Magnoliopsida</taxon>
        <taxon>eudicotyledons</taxon>
        <taxon>Gunneridae</taxon>
        <taxon>Pentapetalae</taxon>
        <taxon>asterids</taxon>
        <taxon>lamiids</taxon>
        <taxon>Lamiales</taxon>
        <taxon>Lamiaceae</taxon>
        <taxon>Nepetoideae</taxon>
        <taxon>Mentheae</taxon>
        <taxon>Salviinae</taxon>
        <taxon>Salvia</taxon>
        <taxon>Salvia subgen. Calosphace</taxon>
        <taxon>core Calosphace</taxon>
    </lineage>
</organism>
<feature type="domain" description="Myb-like" evidence="8">
    <location>
        <begin position="227"/>
        <end position="301"/>
    </location>
</feature>
<dbReference type="GO" id="GO:0005634">
    <property type="term" value="C:nucleus"/>
    <property type="evidence" value="ECO:0007669"/>
    <property type="project" value="UniProtKB-SubCell"/>
</dbReference>
<feature type="domain" description="HTH myb-type" evidence="9">
    <location>
        <begin position="27"/>
        <end position="83"/>
    </location>
</feature>
<evidence type="ECO:0000256" key="2">
    <source>
        <dbReference type="ARBA" id="ARBA00022737"/>
    </source>
</evidence>
<evidence type="ECO:0000259" key="9">
    <source>
        <dbReference type="PROSITE" id="PS51294"/>
    </source>
</evidence>
<proteinExistence type="predicted"/>
<dbReference type="SMART" id="SM00717">
    <property type="entry name" value="SANT"/>
    <property type="match status" value="3"/>
</dbReference>
<evidence type="ECO:0000256" key="4">
    <source>
        <dbReference type="ARBA" id="ARBA00023125"/>
    </source>
</evidence>
<evidence type="ECO:0008006" key="12">
    <source>
        <dbReference type="Google" id="ProtNLM"/>
    </source>
</evidence>
<feature type="domain" description="HTH myb-type" evidence="9">
    <location>
        <begin position="227"/>
        <end position="301"/>
    </location>
</feature>
<dbReference type="PROSITE" id="PS51294">
    <property type="entry name" value="HTH_MYB"/>
    <property type="match status" value="3"/>
</dbReference>
<keyword evidence="6" id="KW-0804">Transcription</keyword>
<dbReference type="PANTHER" id="PTHR47997">
    <property type="entry name" value="MYB DOMAIN PROTEIN 55"/>
    <property type="match status" value="1"/>
</dbReference>
<sequence length="522" mass="59332">MYQTHRLIRYVKIALTLVRKMGCKKPTQKHKKGLWSPDEDLKLKKHIMKHGHACWSSIPINAGLESNGKSCRLRWINYLRPGLKRGAFSFQEEEKILALHQFNGSSSSIAQVDCGSSNSEDSLARGQQLSGEMLGEFHSNPNFVCVDDMLQSPFGFEDQISESEDGMKSAKTRHKKEHFAHQLHAFSTASFLPLDFCSENWLKMGMKREKEEVKKKRKKGRRPCCEREGVTKGAWSPEEDKILVEFISQNGHGTWRNLPQLAGFFFFFFFYQFCHFRFSDAIVYCLLRCGKSCRLRWTNYLRPDIKRGPFSPEEETMIIQLHGALGNKWAAIASHLAGRTDNDVKNFWNSHLRKRFDSMALDRPSSSSKYVDTKSGSPHMVKWEGVRINADSRLSIPFNNSKGDYFLHLWNTEVGESFRNVHETGDGCGGAAASRSSTSQSSSSLTKVELTSVLELCKTPSPVEMKVELRDIKKETEEDIAVFSDTSKPYELEDPSDSMLKLLLDFPIGGNDMAFLDSDVST</sequence>
<dbReference type="EMBL" id="PNBA02000019">
    <property type="protein sequence ID" value="KAG6391957.1"/>
    <property type="molecule type" value="Genomic_DNA"/>
</dbReference>
<dbReference type="InterPro" id="IPR017930">
    <property type="entry name" value="Myb_dom"/>
</dbReference>
<name>A0A8X8WBL7_SALSN</name>
<evidence type="ECO:0000259" key="8">
    <source>
        <dbReference type="PROSITE" id="PS50090"/>
    </source>
</evidence>
<feature type="domain" description="HTH myb-type" evidence="9">
    <location>
        <begin position="302"/>
        <end position="356"/>
    </location>
</feature>
<dbReference type="AlphaFoldDB" id="A0A8X8WBL7"/>
<protein>
    <recommendedName>
        <fullName evidence="12">Myb proto-oncogene protein, plant</fullName>
    </recommendedName>
</protein>
<reference evidence="10" key="1">
    <citation type="submission" date="2018-01" db="EMBL/GenBank/DDBJ databases">
        <authorList>
            <person name="Mao J.F."/>
        </authorList>
    </citation>
    <scope>NUCLEOTIDE SEQUENCE</scope>
    <source>
        <strain evidence="10">Huo1</strain>
        <tissue evidence="10">Leaf</tissue>
    </source>
</reference>
<dbReference type="SUPFAM" id="SSF46689">
    <property type="entry name" value="Homeodomain-like"/>
    <property type="match status" value="2"/>
</dbReference>
<keyword evidence="7" id="KW-0539">Nucleus</keyword>
<evidence type="ECO:0000313" key="10">
    <source>
        <dbReference type="EMBL" id="KAG6391957.1"/>
    </source>
</evidence>
<keyword evidence="5" id="KW-0010">Activator</keyword>
<evidence type="ECO:0000256" key="1">
    <source>
        <dbReference type="ARBA" id="ARBA00004123"/>
    </source>
</evidence>
<keyword evidence="2" id="KW-0677">Repeat</keyword>
<dbReference type="InterPro" id="IPR009057">
    <property type="entry name" value="Homeodomain-like_sf"/>
</dbReference>
<dbReference type="PANTHER" id="PTHR47997:SF85">
    <property type="entry name" value="MYB FAMILY PROTEIN"/>
    <property type="match status" value="1"/>
</dbReference>
<feature type="domain" description="Myb-like" evidence="8">
    <location>
        <begin position="302"/>
        <end position="352"/>
    </location>
</feature>
<evidence type="ECO:0000256" key="5">
    <source>
        <dbReference type="ARBA" id="ARBA00023159"/>
    </source>
</evidence>
<keyword evidence="11" id="KW-1185">Reference proteome</keyword>
<dbReference type="InterPro" id="IPR051953">
    <property type="entry name" value="Plant_SW-associated_TFs"/>
</dbReference>
<evidence type="ECO:0000256" key="6">
    <source>
        <dbReference type="ARBA" id="ARBA00023163"/>
    </source>
</evidence>
<gene>
    <name evidence="10" type="ORF">SASPL_149721</name>
</gene>
<dbReference type="CDD" id="cd00167">
    <property type="entry name" value="SANT"/>
    <property type="match status" value="3"/>
</dbReference>
<evidence type="ECO:0000313" key="11">
    <source>
        <dbReference type="Proteomes" id="UP000298416"/>
    </source>
</evidence>
<comment type="caution">
    <text evidence="10">The sequence shown here is derived from an EMBL/GenBank/DDBJ whole genome shotgun (WGS) entry which is preliminary data.</text>
</comment>
<dbReference type="InterPro" id="IPR001005">
    <property type="entry name" value="SANT/Myb"/>
</dbReference>
<evidence type="ECO:0000256" key="7">
    <source>
        <dbReference type="ARBA" id="ARBA00023242"/>
    </source>
</evidence>
<dbReference type="Proteomes" id="UP000298416">
    <property type="component" value="Unassembled WGS sequence"/>
</dbReference>
<keyword evidence="4" id="KW-0238">DNA-binding</keyword>
<accession>A0A8X8WBL7</accession>
<dbReference type="PROSITE" id="PS50090">
    <property type="entry name" value="MYB_LIKE"/>
    <property type="match status" value="3"/>
</dbReference>
<dbReference type="Gene3D" id="1.10.10.60">
    <property type="entry name" value="Homeodomain-like"/>
    <property type="match status" value="3"/>
</dbReference>
<keyword evidence="3" id="KW-0805">Transcription regulation</keyword>
<dbReference type="GO" id="GO:0003677">
    <property type="term" value="F:DNA binding"/>
    <property type="evidence" value="ECO:0007669"/>
    <property type="project" value="UniProtKB-KW"/>
</dbReference>
<evidence type="ECO:0000256" key="3">
    <source>
        <dbReference type="ARBA" id="ARBA00023015"/>
    </source>
</evidence>